<dbReference type="InterPro" id="IPR010982">
    <property type="entry name" value="Lambda_DNA-bd_dom_sf"/>
</dbReference>
<evidence type="ECO:0000259" key="1">
    <source>
        <dbReference type="SMART" id="SM00530"/>
    </source>
</evidence>
<dbReference type="Proteomes" id="UP001595859">
    <property type="component" value="Unassembled WGS sequence"/>
</dbReference>
<dbReference type="Pfam" id="PF13560">
    <property type="entry name" value="HTH_31"/>
    <property type="match status" value="1"/>
</dbReference>
<dbReference type="Gene3D" id="1.10.260.40">
    <property type="entry name" value="lambda repressor-like DNA-binding domains"/>
    <property type="match status" value="1"/>
</dbReference>
<dbReference type="InterPro" id="IPR043917">
    <property type="entry name" value="DUF5753"/>
</dbReference>
<gene>
    <name evidence="2" type="ORF">ACFPCV_02175</name>
</gene>
<proteinExistence type="predicted"/>
<comment type="caution">
    <text evidence="2">The sequence shown here is derived from an EMBL/GenBank/DDBJ whole genome shotgun (WGS) entry which is preliminary data.</text>
</comment>
<feature type="domain" description="HTH cro/C1-type" evidence="1">
    <location>
        <begin position="15"/>
        <end position="69"/>
    </location>
</feature>
<dbReference type="InterPro" id="IPR001387">
    <property type="entry name" value="Cro/C1-type_HTH"/>
</dbReference>
<evidence type="ECO:0000313" key="2">
    <source>
        <dbReference type="EMBL" id="MFC4852295.1"/>
    </source>
</evidence>
<keyword evidence="3" id="KW-1185">Reference proteome</keyword>
<dbReference type="SMART" id="SM00530">
    <property type="entry name" value="HTH_XRE"/>
    <property type="match status" value="1"/>
</dbReference>
<accession>A0ABV9RVA0</accession>
<name>A0ABV9RVA0_9PSEU</name>
<dbReference type="Pfam" id="PF19054">
    <property type="entry name" value="DUF5753"/>
    <property type="match status" value="1"/>
</dbReference>
<dbReference type="EMBL" id="JBHSIS010000002">
    <property type="protein sequence ID" value="MFC4852295.1"/>
    <property type="molecule type" value="Genomic_DNA"/>
</dbReference>
<dbReference type="RefSeq" id="WP_378053882.1">
    <property type="nucleotide sequence ID" value="NZ_JBHSIS010000002.1"/>
</dbReference>
<dbReference type="SUPFAM" id="SSF47413">
    <property type="entry name" value="lambda repressor-like DNA-binding domains"/>
    <property type="match status" value="1"/>
</dbReference>
<protein>
    <submittedName>
        <fullName evidence="2">Helix-turn-helix domain-containing protein</fullName>
    </submittedName>
</protein>
<sequence>MSRSRSMRRRRLARALRQYRATSGMSGEDAAKALLCGSGTISRMENGESSDPLRVRDALRLYGAPETLVDEMVAIAIETRKRGKPDAVRRPYQDVVPKRLAEYYELEDEAQQASMLEGECVPGLIQTEAYARALISTWDSQVPDDEVHRLVSIRMDRQQRLLNDHPLKLRVLLGEAALLTEIGGPDVLRAQLNQLATLADEVPTVRVRVLPFTAGARPALGRNFTILSFPDDADPDVIFAESVTYFVLEDETSEVEKFQAAYNQLWDMAVDEIRSVKLIEEAASRIG</sequence>
<reference evidence="3" key="1">
    <citation type="journal article" date="2019" name="Int. J. Syst. Evol. Microbiol.">
        <title>The Global Catalogue of Microorganisms (GCM) 10K type strain sequencing project: providing services to taxonomists for standard genome sequencing and annotation.</title>
        <authorList>
            <consortium name="The Broad Institute Genomics Platform"/>
            <consortium name="The Broad Institute Genome Sequencing Center for Infectious Disease"/>
            <person name="Wu L."/>
            <person name="Ma J."/>
        </authorList>
    </citation>
    <scope>NUCLEOTIDE SEQUENCE [LARGE SCALE GENOMIC DNA]</scope>
    <source>
        <strain evidence="3">ZS-22-S1</strain>
    </source>
</reference>
<organism evidence="2 3">
    <name type="scientific">Actinophytocola glycyrrhizae</name>
    <dbReference type="NCBI Taxonomy" id="2044873"/>
    <lineage>
        <taxon>Bacteria</taxon>
        <taxon>Bacillati</taxon>
        <taxon>Actinomycetota</taxon>
        <taxon>Actinomycetes</taxon>
        <taxon>Pseudonocardiales</taxon>
        <taxon>Pseudonocardiaceae</taxon>
    </lineage>
</organism>
<evidence type="ECO:0000313" key="3">
    <source>
        <dbReference type="Proteomes" id="UP001595859"/>
    </source>
</evidence>